<organism evidence="1 2">
    <name type="scientific">Iphiclides podalirius</name>
    <name type="common">scarce swallowtail</name>
    <dbReference type="NCBI Taxonomy" id="110791"/>
    <lineage>
        <taxon>Eukaryota</taxon>
        <taxon>Metazoa</taxon>
        <taxon>Ecdysozoa</taxon>
        <taxon>Arthropoda</taxon>
        <taxon>Hexapoda</taxon>
        <taxon>Insecta</taxon>
        <taxon>Pterygota</taxon>
        <taxon>Neoptera</taxon>
        <taxon>Endopterygota</taxon>
        <taxon>Lepidoptera</taxon>
        <taxon>Glossata</taxon>
        <taxon>Ditrysia</taxon>
        <taxon>Papilionoidea</taxon>
        <taxon>Papilionidae</taxon>
        <taxon>Papilioninae</taxon>
        <taxon>Iphiclides</taxon>
    </lineage>
</organism>
<protein>
    <submittedName>
        <fullName evidence="1">Uncharacterized protein</fullName>
    </submittedName>
</protein>
<reference evidence="1" key="1">
    <citation type="submission" date="2022-03" db="EMBL/GenBank/DDBJ databases">
        <authorList>
            <person name="Martin H S."/>
        </authorList>
    </citation>
    <scope>NUCLEOTIDE SEQUENCE</scope>
</reference>
<feature type="non-terminal residue" evidence="1">
    <location>
        <position position="69"/>
    </location>
</feature>
<evidence type="ECO:0000313" key="1">
    <source>
        <dbReference type="EMBL" id="CAH2066277.1"/>
    </source>
</evidence>
<dbReference type="Proteomes" id="UP000837857">
    <property type="component" value="Chromosome 4"/>
</dbReference>
<sequence>MGRRWKLLDWVISGIPRGFLKHDLTEATLCGQRTCRTPMTRPNSRRQISDKAPITPDSVVKMALRHVRL</sequence>
<dbReference type="EMBL" id="OW152816">
    <property type="protein sequence ID" value="CAH2066277.1"/>
    <property type="molecule type" value="Genomic_DNA"/>
</dbReference>
<gene>
    <name evidence="1" type="ORF">IPOD504_LOCUS13359</name>
</gene>
<name>A0ABN8ISU7_9NEOP</name>
<keyword evidence="2" id="KW-1185">Reference proteome</keyword>
<accession>A0ABN8ISU7</accession>
<proteinExistence type="predicted"/>
<evidence type="ECO:0000313" key="2">
    <source>
        <dbReference type="Proteomes" id="UP000837857"/>
    </source>
</evidence>